<dbReference type="EMBL" id="MU006236">
    <property type="protein sequence ID" value="KAF2821713.1"/>
    <property type="molecule type" value="Genomic_DNA"/>
</dbReference>
<keyword evidence="2" id="KW-0862">Zinc</keyword>
<dbReference type="OrthoDB" id="2441642at2759"/>
<evidence type="ECO:0000256" key="4">
    <source>
        <dbReference type="ARBA" id="ARBA00023163"/>
    </source>
</evidence>
<name>A0A6A6ZLR9_9PLEO</name>
<dbReference type="GO" id="GO:0046872">
    <property type="term" value="F:metal ion binding"/>
    <property type="evidence" value="ECO:0007669"/>
    <property type="project" value="UniProtKB-KW"/>
</dbReference>
<evidence type="ECO:0000313" key="7">
    <source>
        <dbReference type="Proteomes" id="UP000799424"/>
    </source>
</evidence>
<evidence type="ECO:0000256" key="3">
    <source>
        <dbReference type="ARBA" id="ARBA00023015"/>
    </source>
</evidence>
<sequence length="261" mass="30380">MRTLLRVIKTWPHILAKGFQTPPVLHHTHCNPKTILQPIQDCITIAKAWAAQTVHNTETVRIVIVREMRSLFSSYRTLDERHLLAALQALTMYTIMLMYPGCSQLSVSVVDPSVFLCLRKVIAYVSSTGLILTQERDNVRPSWESWIHITAKRRAVFSLYLVHWSYAVYHDVECFACSQLGFMPAPAPKFLWHAQSRLEWQSLYKRWLEQWEGAPYMMREFEAIQDGVNLERRTELWLEDADELGVLFFSIVNATERIKEA</sequence>
<gene>
    <name evidence="6" type="ORF">CC86DRAFT_397197</name>
</gene>
<dbReference type="AlphaFoldDB" id="A0A6A6ZLR9"/>
<dbReference type="Proteomes" id="UP000799424">
    <property type="component" value="Unassembled WGS sequence"/>
</dbReference>
<evidence type="ECO:0000313" key="6">
    <source>
        <dbReference type="EMBL" id="KAF2821713.1"/>
    </source>
</evidence>
<keyword evidence="5" id="KW-0539">Nucleus</keyword>
<evidence type="ECO:0000256" key="1">
    <source>
        <dbReference type="ARBA" id="ARBA00022723"/>
    </source>
</evidence>
<dbReference type="PANTHER" id="PTHR47660:SF3">
    <property type="entry name" value="FINGER DOMAIN PROTEIN, PUTATIVE (AFU_ORTHOLOGUE AFUA_4G03310)-RELATED"/>
    <property type="match status" value="1"/>
</dbReference>
<proteinExistence type="predicted"/>
<keyword evidence="4" id="KW-0804">Transcription</keyword>
<keyword evidence="3" id="KW-0805">Transcription regulation</keyword>
<reference evidence="6" key="1">
    <citation type="journal article" date="2020" name="Stud. Mycol.">
        <title>101 Dothideomycetes genomes: a test case for predicting lifestyles and emergence of pathogens.</title>
        <authorList>
            <person name="Haridas S."/>
            <person name="Albert R."/>
            <person name="Binder M."/>
            <person name="Bloem J."/>
            <person name="Labutti K."/>
            <person name="Salamov A."/>
            <person name="Andreopoulos B."/>
            <person name="Baker S."/>
            <person name="Barry K."/>
            <person name="Bills G."/>
            <person name="Bluhm B."/>
            <person name="Cannon C."/>
            <person name="Castanera R."/>
            <person name="Culley D."/>
            <person name="Daum C."/>
            <person name="Ezra D."/>
            <person name="Gonzalez J."/>
            <person name="Henrissat B."/>
            <person name="Kuo A."/>
            <person name="Liang C."/>
            <person name="Lipzen A."/>
            <person name="Lutzoni F."/>
            <person name="Magnuson J."/>
            <person name="Mondo S."/>
            <person name="Nolan M."/>
            <person name="Ohm R."/>
            <person name="Pangilinan J."/>
            <person name="Park H.-J."/>
            <person name="Ramirez L."/>
            <person name="Alfaro M."/>
            <person name="Sun H."/>
            <person name="Tritt A."/>
            <person name="Yoshinaga Y."/>
            <person name="Zwiers L.-H."/>
            <person name="Turgeon B."/>
            <person name="Goodwin S."/>
            <person name="Spatafora J."/>
            <person name="Crous P."/>
            <person name="Grigoriev I."/>
        </authorList>
    </citation>
    <scope>NUCLEOTIDE SEQUENCE</scope>
    <source>
        <strain evidence="6">CBS 113818</strain>
    </source>
</reference>
<accession>A0A6A6ZLR9</accession>
<protein>
    <submittedName>
        <fullName evidence="6">C6 finger domain-containing protein</fullName>
    </submittedName>
</protein>
<evidence type="ECO:0000256" key="5">
    <source>
        <dbReference type="ARBA" id="ARBA00023242"/>
    </source>
</evidence>
<keyword evidence="7" id="KW-1185">Reference proteome</keyword>
<organism evidence="6 7">
    <name type="scientific">Ophiobolus disseminans</name>
    <dbReference type="NCBI Taxonomy" id="1469910"/>
    <lineage>
        <taxon>Eukaryota</taxon>
        <taxon>Fungi</taxon>
        <taxon>Dikarya</taxon>
        <taxon>Ascomycota</taxon>
        <taxon>Pezizomycotina</taxon>
        <taxon>Dothideomycetes</taxon>
        <taxon>Pleosporomycetidae</taxon>
        <taxon>Pleosporales</taxon>
        <taxon>Pleosporineae</taxon>
        <taxon>Phaeosphaeriaceae</taxon>
        <taxon>Ophiobolus</taxon>
    </lineage>
</organism>
<keyword evidence="1" id="KW-0479">Metal-binding</keyword>
<evidence type="ECO:0000256" key="2">
    <source>
        <dbReference type="ARBA" id="ARBA00022833"/>
    </source>
</evidence>
<dbReference type="PANTHER" id="PTHR47660">
    <property type="entry name" value="TRANSCRIPTION FACTOR WITH C2H2 AND ZN(2)-CYS(6) DNA BINDING DOMAIN (EUROFUNG)-RELATED-RELATED"/>
    <property type="match status" value="1"/>
</dbReference>